<name>A0A3M0CW23_9EURY</name>
<dbReference type="SUPFAM" id="SSF48317">
    <property type="entry name" value="Acid phosphatase/Vanadium-dependent haloperoxidase"/>
    <property type="match status" value="1"/>
</dbReference>
<evidence type="ECO:0000313" key="6">
    <source>
        <dbReference type="Proteomes" id="UP000282007"/>
    </source>
</evidence>
<keyword evidence="6" id="KW-1185">Reference proteome</keyword>
<dbReference type="PANTHER" id="PTHR14969:SF13">
    <property type="entry name" value="AT30094P"/>
    <property type="match status" value="1"/>
</dbReference>
<feature type="transmembrane region" description="Helical" evidence="1">
    <location>
        <begin position="181"/>
        <end position="199"/>
    </location>
</feature>
<proteinExistence type="predicted"/>
<evidence type="ECO:0000259" key="2">
    <source>
        <dbReference type="SMART" id="SM00014"/>
    </source>
</evidence>
<gene>
    <name evidence="4" type="ORF">ATH50_2741</name>
    <name evidence="3" type="ORF">DU502_17680</name>
</gene>
<dbReference type="EMBL" id="CP034145">
    <property type="protein sequence ID" value="AZH27091.1"/>
    <property type="molecule type" value="Genomic_DNA"/>
</dbReference>
<feature type="transmembrane region" description="Helical" evidence="1">
    <location>
        <begin position="97"/>
        <end position="117"/>
    </location>
</feature>
<dbReference type="KEGG" id="haer:DU502_17680"/>
<evidence type="ECO:0000313" key="4">
    <source>
        <dbReference type="EMBL" id="RMB13408.1"/>
    </source>
</evidence>
<feature type="transmembrane region" description="Helical" evidence="1">
    <location>
        <begin position="151"/>
        <end position="169"/>
    </location>
</feature>
<dbReference type="InterPro" id="IPR036938">
    <property type="entry name" value="PAP2/HPO_sf"/>
</dbReference>
<reference evidence="4" key="3">
    <citation type="submission" date="2018-10" db="EMBL/GenBank/DDBJ databases">
        <authorList>
            <person name="Whitman W."/>
            <person name="Huntemann M."/>
            <person name="Clum A."/>
            <person name="Pillay M."/>
            <person name="Palaniappan K."/>
            <person name="Varghese N."/>
            <person name="Mikhailova N."/>
            <person name="Stamatis D."/>
            <person name="Reddy T."/>
            <person name="Daum C."/>
            <person name="Shapiro N."/>
            <person name="Ivanova N."/>
            <person name="Kyrpides N."/>
            <person name="Woyke T."/>
        </authorList>
    </citation>
    <scope>NUCLEOTIDE SEQUENCE</scope>
    <source>
        <strain evidence="4">CGMCC 1.10124</strain>
    </source>
</reference>
<dbReference type="GeneID" id="38473156"/>
<dbReference type="InterPro" id="IPR000326">
    <property type="entry name" value="PAP2/HPO"/>
</dbReference>
<dbReference type="SMART" id="SM00014">
    <property type="entry name" value="acidPPc"/>
    <property type="match status" value="1"/>
</dbReference>
<feature type="transmembrane region" description="Helical" evidence="1">
    <location>
        <begin position="235"/>
        <end position="254"/>
    </location>
</feature>
<reference evidence="3 6" key="2">
    <citation type="submission" date="2018-07" db="EMBL/GenBank/DDBJ databases">
        <title>Genome sequences of Haloplanus aerogenes JCM 16430T.</title>
        <authorList>
            <person name="Kim Y.B."/>
            <person name="Roh S.W."/>
        </authorList>
    </citation>
    <scope>NUCLEOTIDE SEQUENCE [LARGE SCALE GENOMIC DNA]</scope>
    <source>
        <strain evidence="3 6">JCM 16430</strain>
    </source>
</reference>
<organism evidence="4 5">
    <name type="scientific">Haloplanus aerogenes</name>
    <dbReference type="NCBI Taxonomy" id="660522"/>
    <lineage>
        <taxon>Archaea</taxon>
        <taxon>Methanobacteriati</taxon>
        <taxon>Methanobacteriota</taxon>
        <taxon>Stenosarchaea group</taxon>
        <taxon>Halobacteria</taxon>
        <taxon>Halobacteriales</taxon>
        <taxon>Haloferacaceae</taxon>
        <taxon>Haloplanus</taxon>
    </lineage>
</organism>
<feature type="transmembrane region" description="Helical" evidence="1">
    <location>
        <begin position="260"/>
        <end position="283"/>
    </location>
</feature>
<evidence type="ECO:0000256" key="1">
    <source>
        <dbReference type="SAM" id="Phobius"/>
    </source>
</evidence>
<dbReference type="PANTHER" id="PTHR14969">
    <property type="entry name" value="SPHINGOSINE-1-PHOSPHATE PHOSPHOHYDROLASE"/>
    <property type="match status" value="1"/>
</dbReference>
<feature type="transmembrane region" description="Helical" evidence="1">
    <location>
        <begin position="29"/>
        <end position="52"/>
    </location>
</feature>
<sequence>MSRVVQPVADRGVGETAVVETVPDVVVDLFGLLTHLGDPVTLLVIVAAGYLLADHLDVSRTRMAAAIGFALGGVALTLALKHAFALPRPPGAGTDGFGFPSGHAIGATVVYGSLAGLLADRRPFLTRAAAVLIVVVAASRVVIGVHYLVDVFVGIAVGVGYLALAFRLGPGWAPDRVTADAAGRTFALAVGVALAALAVTVVLDTVIAVAGAIGGWLGWRFAADRIATTTGSTSQLVLSLVVLPAVAVVGSTVVEGDVSLSLAAVLTGGIVAVLMAVPGVAALRSPTESRSSG</sequence>
<evidence type="ECO:0000313" key="3">
    <source>
        <dbReference type="EMBL" id="AZH27091.1"/>
    </source>
</evidence>
<keyword evidence="1" id="KW-0812">Transmembrane</keyword>
<dbReference type="RefSeq" id="WP_121921323.1">
    <property type="nucleotide sequence ID" value="NZ_CP034145.1"/>
</dbReference>
<dbReference type="Pfam" id="PF01569">
    <property type="entry name" value="PAP2"/>
    <property type="match status" value="1"/>
</dbReference>
<feature type="transmembrane region" description="Helical" evidence="1">
    <location>
        <begin position="64"/>
        <end position="85"/>
    </location>
</feature>
<keyword evidence="1" id="KW-0472">Membrane</keyword>
<protein>
    <submittedName>
        <fullName evidence="4">PAP2 superfamily protein</fullName>
    </submittedName>
    <submittedName>
        <fullName evidence="3">Phosphatase PAP2 family protein</fullName>
    </submittedName>
</protein>
<dbReference type="AlphaFoldDB" id="A0A3M0CW23"/>
<accession>A0A3M0CW23</accession>
<feature type="transmembrane region" description="Helical" evidence="1">
    <location>
        <begin position="124"/>
        <end position="145"/>
    </location>
</feature>
<dbReference type="Proteomes" id="UP000282007">
    <property type="component" value="Chromosome"/>
</dbReference>
<keyword evidence="1" id="KW-1133">Transmembrane helix</keyword>
<dbReference type="Proteomes" id="UP000277326">
    <property type="component" value="Unassembled WGS sequence"/>
</dbReference>
<dbReference type="Gene3D" id="1.20.144.10">
    <property type="entry name" value="Phosphatidic acid phosphatase type 2/haloperoxidase"/>
    <property type="match status" value="1"/>
</dbReference>
<dbReference type="EMBL" id="REFS01000005">
    <property type="protein sequence ID" value="RMB13408.1"/>
    <property type="molecule type" value="Genomic_DNA"/>
</dbReference>
<reference evidence="4 5" key="1">
    <citation type="journal article" date="2015" name="Stand. Genomic Sci.">
        <title>Genomic Encyclopedia of Bacterial and Archaeal Type Strains, Phase III: the genomes of soil and plant-associated and newly described type strains.</title>
        <authorList>
            <person name="Whitman W.B."/>
            <person name="Woyke T."/>
            <person name="Klenk H.P."/>
            <person name="Zhou Y."/>
            <person name="Lilburn T.G."/>
            <person name="Beck B.J."/>
            <person name="De Vos P."/>
            <person name="Vandamme P."/>
            <person name="Eisen J.A."/>
            <person name="Garrity G."/>
            <person name="Hugenholtz P."/>
            <person name="Kyrpides N.C."/>
        </authorList>
    </citation>
    <scope>NUCLEOTIDE SEQUENCE [LARGE SCALE GENOMIC DNA]</scope>
    <source>
        <strain evidence="4 5">CGMCC 1.10124</strain>
    </source>
</reference>
<feature type="domain" description="Phosphatidic acid phosphatase type 2/haloperoxidase" evidence="2">
    <location>
        <begin position="61"/>
        <end position="166"/>
    </location>
</feature>
<dbReference type="OrthoDB" id="10182at2157"/>
<evidence type="ECO:0000313" key="5">
    <source>
        <dbReference type="Proteomes" id="UP000277326"/>
    </source>
</evidence>